<dbReference type="OrthoDB" id="692191at2759"/>
<keyword evidence="3" id="KW-1185">Reference proteome</keyword>
<protein>
    <recommendedName>
        <fullName evidence="4">RRM domain-containing protein</fullName>
    </recommendedName>
</protein>
<dbReference type="Proteomes" id="UP000636709">
    <property type="component" value="Unassembled WGS sequence"/>
</dbReference>
<comment type="caution">
    <text evidence="2">The sequence shown here is derived from an EMBL/GenBank/DDBJ whole genome shotgun (WGS) entry which is preliminary data.</text>
</comment>
<organism evidence="2 3">
    <name type="scientific">Digitaria exilis</name>
    <dbReference type="NCBI Taxonomy" id="1010633"/>
    <lineage>
        <taxon>Eukaryota</taxon>
        <taxon>Viridiplantae</taxon>
        <taxon>Streptophyta</taxon>
        <taxon>Embryophyta</taxon>
        <taxon>Tracheophyta</taxon>
        <taxon>Spermatophyta</taxon>
        <taxon>Magnoliopsida</taxon>
        <taxon>Liliopsida</taxon>
        <taxon>Poales</taxon>
        <taxon>Poaceae</taxon>
        <taxon>PACMAD clade</taxon>
        <taxon>Panicoideae</taxon>
        <taxon>Panicodae</taxon>
        <taxon>Paniceae</taxon>
        <taxon>Anthephorinae</taxon>
        <taxon>Digitaria</taxon>
    </lineage>
</organism>
<sequence length="306" mass="33828">MGHGDDVSFPVPKEANRPHSNQGPYPHVFPFLLFSPLFAAAQSLPEEVVDFDFDDSTSGALTAEPSRHEAPIPMERGLPFSEASLQPPSMLDPEDPAYRRPRANYIILDKKAYIDDRPSGTTALAFTLSGQAIQVSFCLSDPPHLSHLCVHCPELEAADFDTEPTVVCSEKDIAIVRIRFSPTGPNVNPVLRDQILYFVYICCCRRVKKDDARTVPIGTAILVHGLDACVTEKLLVYMFTPFGELSDLSFRANQPACAEEAMRRMNGSNLGRQKLAISWGSDTRDRQAKKSSVDIFNALFLSRVVA</sequence>
<dbReference type="EMBL" id="JACEFO010001686">
    <property type="protein sequence ID" value="KAF8721282.1"/>
    <property type="molecule type" value="Genomic_DNA"/>
</dbReference>
<evidence type="ECO:0000256" key="1">
    <source>
        <dbReference type="SAM" id="MobiDB-lite"/>
    </source>
</evidence>
<dbReference type="PANTHER" id="PTHR33074">
    <property type="entry name" value="EXPRESSED PROTEIN-RELATED"/>
    <property type="match status" value="1"/>
</dbReference>
<evidence type="ECO:0000313" key="3">
    <source>
        <dbReference type="Proteomes" id="UP000636709"/>
    </source>
</evidence>
<dbReference type="GO" id="GO:0003676">
    <property type="term" value="F:nucleic acid binding"/>
    <property type="evidence" value="ECO:0007669"/>
    <property type="project" value="InterPro"/>
</dbReference>
<dbReference type="PANTHER" id="PTHR33074:SF102">
    <property type="entry name" value="DUF1618 DOMAIN-CONTAINING PROTEIN"/>
    <property type="match status" value="1"/>
</dbReference>
<dbReference type="InterPro" id="IPR035979">
    <property type="entry name" value="RBD_domain_sf"/>
</dbReference>
<feature type="region of interest" description="Disordered" evidence="1">
    <location>
        <begin position="60"/>
        <end position="96"/>
    </location>
</feature>
<accession>A0A835EWX3</accession>
<evidence type="ECO:0008006" key="4">
    <source>
        <dbReference type="Google" id="ProtNLM"/>
    </source>
</evidence>
<feature type="region of interest" description="Disordered" evidence="1">
    <location>
        <begin position="1"/>
        <end position="22"/>
    </location>
</feature>
<reference evidence="2" key="1">
    <citation type="submission" date="2020-07" db="EMBL/GenBank/DDBJ databases">
        <title>Genome sequence and genetic diversity analysis of an under-domesticated orphan crop, white fonio (Digitaria exilis).</title>
        <authorList>
            <person name="Bennetzen J.L."/>
            <person name="Chen S."/>
            <person name="Ma X."/>
            <person name="Wang X."/>
            <person name="Yssel A.E.J."/>
            <person name="Chaluvadi S.R."/>
            <person name="Johnson M."/>
            <person name="Gangashetty P."/>
            <person name="Hamidou F."/>
            <person name="Sanogo M.D."/>
            <person name="Zwaenepoel A."/>
            <person name="Wallace J."/>
            <person name="Van De Peer Y."/>
            <person name="Van Deynze A."/>
        </authorList>
    </citation>
    <scope>NUCLEOTIDE SEQUENCE</scope>
    <source>
        <tissue evidence="2">Leaves</tissue>
    </source>
</reference>
<evidence type="ECO:0000313" key="2">
    <source>
        <dbReference type="EMBL" id="KAF8721282.1"/>
    </source>
</evidence>
<dbReference type="SUPFAM" id="SSF54928">
    <property type="entry name" value="RNA-binding domain, RBD"/>
    <property type="match status" value="1"/>
</dbReference>
<name>A0A835EWX3_9POAL</name>
<dbReference type="AlphaFoldDB" id="A0A835EWX3"/>
<proteinExistence type="predicted"/>
<gene>
    <name evidence="2" type="ORF">HU200_023210</name>
</gene>